<dbReference type="PANTHER" id="PTHR24148:SF64">
    <property type="entry name" value="HETEROKARYON INCOMPATIBILITY DOMAIN-CONTAINING PROTEIN"/>
    <property type="match status" value="1"/>
</dbReference>
<comment type="caution">
    <text evidence="2">The sequence shown here is derived from an EMBL/GenBank/DDBJ whole genome shotgun (WGS) entry which is preliminary data.</text>
</comment>
<reference evidence="2 3" key="1">
    <citation type="submission" date="2016-07" db="EMBL/GenBank/DDBJ databases">
        <title>Pervasive Adenine N6-methylation of Active Genes in Fungi.</title>
        <authorList>
            <consortium name="DOE Joint Genome Institute"/>
            <person name="Mondo S.J."/>
            <person name="Dannebaum R.O."/>
            <person name="Kuo R.C."/>
            <person name="Labutti K."/>
            <person name="Haridas S."/>
            <person name="Kuo A."/>
            <person name="Salamov A."/>
            <person name="Ahrendt S.R."/>
            <person name="Lipzen A."/>
            <person name="Sullivan W."/>
            <person name="Andreopoulos W.B."/>
            <person name="Clum A."/>
            <person name="Lindquist E."/>
            <person name="Daum C."/>
            <person name="Ramamoorthy G.K."/>
            <person name="Gryganskyi A."/>
            <person name="Culley D."/>
            <person name="Magnuson J.K."/>
            <person name="James T.Y."/>
            <person name="O'Malley M.A."/>
            <person name="Stajich J.E."/>
            <person name="Spatafora J.W."/>
            <person name="Visel A."/>
            <person name="Grigoriev I.V."/>
        </authorList>
    </citation>
    <scope>NUCLEOTIDE SEQUENCE [LARGE SCALE GENOMIC DNA]</scope>
    <source>
        <strain evidence="2 3">CBS 115471</strain>
    </source>
</reference>
<dbReference type="InterPro" id="IPR052895">
    <property type="entry name" value="HetReg/Transcr_Mod"/>
</dbReference>
<accession>A0A1Y1Y7G7</accession>
<dbReference type="InterPro" id="IPR010730">
    <property type="entry name" value="HET"/>
</dbReference>
<feature type="non-terminal residue" evidence="2">
    <location>
        <position position="1"/>
    </location>
</feature>
<organism evidence="2 3">
    <name type="scientific">Clohesyomyces aquaticus</name>
    <dbReference type="NCBI Taxonomy" id="1231657"/>
    <lineage>
        <taxon>Eukaryota</taxon>
        <taxon>Fungi</taxon>
        <taxon>Dikarya</taxon>
        <taxon>Ascomycota</taxon>
        <taxon>Pezizomycotina</taxon>
        <taxon>Dothideomycetes</taxon>
        <taxon>Pleosporomycetidae</taxon>
        <taxon>Pleosporales</taxon>
        <taxon>Lindgomycetaceae</taxon>
        <taxon>Clohesyomyces</taxon>
    </lineage>
</organism>
<dbReference type="EMBL" id="MCFA01000332">
    <property type="protein sequence ID" value="ORX93676.1"/>
    <property type="molecule type" value="Genomic_DNA"/>
</dbReference>
<evidence type="ECO:0000259" key="1">
    <source>
        <dbReference type="Pfam" id="PF06985"/>
    </source>
</evidence>
<evidence type="ECO:0000313" key="2">
    <source>
        <dbReference type="EMBL" id="ORX93676.1"/>
    </source>
</evidence>
<evidence type="ECO:0000313" key="3">
    <source>
        <dbReference type="Proteomes" id="UP000193144"/>
    </source>
</evidence>
<dbReference type="Pfam" id="PF06985">
    <property type="entry name" value="HET"/>
    <property type="match status" value="1"/>
</dbReference>
<feature type="domain" description="Heterokaryon incompatibility" evidence="1">
    <location>
        <begin position="30"/>
        <end position="125"/>
    </location>
</feature>
<keyword evidence="3" id="KW-1185">Reference proteome</keyword>
<name>A0A1Y1Y7G7_9PLEO</name>
<sequence>LATLLPGQLEDSITFSVQVISISKLKHYDYMAVSYAWDFSTPGDVNINMAPQHGSKDLWGRETQSLFIWPHASDAIRHIHRKDTVVTVWINGLCIDVANGDEKLAQSQNYAPIFAHARRVDVWIG</sequence>
<feature type="non-terminal residue" evidence="2">
    <location>
        <position position="125"/>
    </location>
</feature>
<dbReference type="OrthoDB" id="5386682at2759"/>
<protein>
    <recommendedName>
        <fullName evidence="1">Heterokaryon incompatibility domain-containing protein</fullName>
    </recommendedName>
</protein>
<proteinExistence type="predicted"/>
<gene>
    <name evidence="2" type="ORF">BCR34DRAFT_435220</name>
</gene>
<dbReference type="PANTHER" id="PTHR24148">
    <property type="entry name" value="ANKYRIN REPEAT DOMAIN-CONTAINING PROTEIN 39 HOMOLOG-RELATED"/>
    <property type="match status" value="1"/>
</dbReference>
<dbReference type="Proteomes" id="UP000193144">
    <property type="component" value="Unassembled WGS sequence"/>
</dbReference>
<dbReference type="AlphaFoldDB" id="A0A1Y1Y7G7"/>